<dbReference type="InterPro" id="IPR000055">
    <property type="entry name" value="Restrct_endonuc_typeI_TRD"/>
</dbReference>
<dbReference type="PANTHER" id="PTHR30408:SF12">
    <property type="entry name" value="TYPE I RESTRICTION ENZYME MJAVIII SPECIFICITY SUBUNIT"/>
    <property type="match status" value="1"/>
</dbReference>
<dbReference type="Proteomes" id="UP000028058">
    <property type="component" value="Unassembled WGS sequence"/>
</dbReference>
<keyword evidence="3" id="KW-0238">DNA-binding</keyword>
<protein>
    <recommendedName>
        <fullName evidence="4">Type I restriction modification DNA specificity domain-containing protein</fullName>
    </recommendedName>
</protein>
<feature type="domain" description="Type I restriction modification DNA specificity" evidence="4">
    <location>
        <begin position="28"/>
        <end position="160"/>
    </location>
</feature>
<dbReference type="Gene3D" id="3.90.220.20">
    <property type="entry name" value="DNA methylase specificity domains"/>
    <property type="match status" value="2"/>
</dbReference>
<dbReference type="EMBL" id="JNAD02000012">
    <property type="protein sequence ID" value="RKM92890.1"/>
    <property type="molecule type" value="Genomic_DNA"/>
</dbReference>
<dbReference type="PANTHER" id="PTHR30408">
    <property type="entry name" value="TYPE-1 RESTRICTION ENZYME ECOKI SPECIFICITY PROTEIN"/>
    <property type="match status" value="1"/>
</dbReference>
<gene>
    <name evidence="5" type="ORF">SFRA_023605</name>
</gene>
<sequence>MTWPAVPLRRLVVCLDGRRVPLNREQRSDMQGDVPYWGAGGILDSVDTALFDEPLVLLGEDGAPFFTPGKDVAYYVEGPSWINNHIHALRPDSVDGRYLAYALNSVDYANYITGATRDKLTQDDLKKIEVWNPPTDEQRRIADFLDTETTRIDTLTNARKWQLSCLEQLWQARLAAKTEELLAAHGMISLRRMVTSVEQGWSPQCEDVETSPSEWAVLKTSAVSTGTFVPTEHKRLPSDIKPDFRYRITDGDILLTRGSGSPAHVGVAVVAHTEGRKLLLSDLLYRVRIDHDWSPEFVTLMLSSPPVRSFMSLLFRGQSGQTIKLRSEDVKAIDIPAAPVGIQAGIARQLEITRSGIRRTQQAIRRSLTLFAERRQALITAAVTGQFDVSTASGRNVTDNLPEPEGVTP</sequence>
<dbReference type="SUPFAM" id="SSF116734">
    <property type="entry name" value="DNA methylase specificity domain"/>
    <property type="match status" value="2"/>
</dbReference>
<evidence type="ECO:0000256" key="1">
    <source>
        <dbReference type="ARBA" id="ARBA00010923"/>
    </source>
</evidence>
<dbReference type="AlphaFoldDB" id="A0A3M8F4R4"/>
<organism evidence="5 6">
    <name type="scientific">Streptomyces xinghaiensis</name>
    <dbReference type="NCBI Taxonomy" id="1038928"/>
    <lineage>
        <taxon>Bacteria</taxon>
        <taxon>Bacillati</taxon>
        <taxon>Actinomycetota</taxon>
        <taxon>Actinomycetes</taxon>
        <taxon>Kitasatosporales</taxon>
        <taxon>Streptomycetaceae</taxon>
        <taxon>Streptomyces</taxon>
    </lineage>
</organism>
<evidence type="ECO:0000256" key="3">
    <source>
        <dbReference type="ARBA" id="ARBA00023125"/>
    </source>
</evidence>
<dbReference type="Pfam" id="PF01420">
    <property type="entry name" value="Methylase_S"/>
    <property type="match status" value="1"/>
</dbReference>
<name>A0A3M8F4R4_9ACTN</name>
<evidence type="ECO:0000313" key="5">
    <source>
        <dbReference type="EMBL" id="RKM92890.1"/>
    </source>
</evidence>
<dbReference type="InterPro" id="IPR052021">
    <property type="entry name" value="Type-I_RS_S_subunit"/>
</dbReference>
<comment type="similarity">
    <text evidence="1">Belongs to the type-I restriction system S methylase family.</text>
</comment>
<keyword evidence="6" id="KW-1185">Reference proteome</keyword>
<reference evidence="5 6" key="1">
    <citation type="journal article" date="2014" name="Genome Announc.">
        <title>Draft Genome Sequence of Streptomyces fradiae ATCC 19609, a Strain Highly Sensitive to Antibiotics.</title>
        <authorList>
            <person name="Bekker O.B."/>
            <person name="Klimina K.M."/>
            <person name="Vatlin A.A."/>
            <person name="Zakharevich N.V."/>
            <person name="Kasianov A.S."/>
            <person name="Danilenko V.N."/>
        </authorList>
    </citation>
    <scope>NUCLEOTIDE SEQUENCE [LARGE SCALE GENOMIC DNA]</scope>
    <source>
        <strain evidence="5 6">ATCC 19609</strain>
    </source>
</reference>
<keyword evidence="2" id="KW-0680">Restriction system</keyword>
<evidence type="ECO:0000256" key="2">
    <source>
        <dbReference type="ARBA" id="ARBA00022747"/>
    </source>
</evidence>
<evidence type="ECO:0000313" key="6">
    <source>
        <dbReference type="Proteomes" id="UP000028058"/>
    </source>
</evidence>
<proteinExistence type="inferred from homology"/>
<evidence type="ECO:0000259" key="4">
    <source>
        <dbReference type="Pfam" id="PF01420"/>
    </source>
</evidence>
<comment type="caution">
    <text evidence="5">The sequence shown here is derived from an EMBL/GenBank/DDBJ whole genome shotgun (WGS) entry which is preliminary data.</text>
</comment>
<dbReference type="GO" id="GO:0003677">
    <property type="term" value="F:DNA binding"/>
    <property type="evidence" value="ECO:0007669"/>
    <property type="project" value="UniProtKB-KW"/>
</dbReference>
<accession>A0A3M8F4R4</accession>
<dbReference type="CDD" id="cd17262">
    <property type="entry name" value="RMtype1_S_Aco12261I-TRD2-CR2"/>
    <property type="match status" value="1"/>
</dbReference>
<dbReference type="GO" id="GO:0009307">
    <property type="term" value="P:DNA restriction-modification system"/>
    <property type="evidence" value="ECO:0007669"/>
    <property type="project" value="UniProtKB-KW"/>
</dbReference>
<dbReference type="OrthoDB" id="3197085at2"/>
<dbReference type="InterPro" id="IPR044946">
    <property type="entry name" value="Restrct_endonuc_typeI_TRD_sf"/>
</dbReference>